<name>A0A9P7JTP8_9AGAM</name>
<reference evidence="3" key="1">
    <citation type="journal article" date="2020" name="New Phytol.">
        <title>Comparative genomics reveals dynamic genome evolution in host specialist ectomycorrhizal fungi.</title>
        <authorList>
            <person name="Lofgren L.A."/>
            <person name="Nguyen N.H."/>
            <person name="Vilgalys R."/>
            <person name="Ruytinx J."/>
            <person name="Liao H.L."/>
            <person name="Branco S."/>
            <person name="Kuo A."/>
            <person name="LaButti K."/>
            <person name="Lipzen A."/>
            <person name="Andreopoulos W."/>
            <person name="Pangilinan J."/>
            <person name="Riley R."/>
            <person name="Hundley H."/>
            <person name="Na H."/>
            <person name="Barry K."/>
            <person name="Grigoriev I.V."/>
            <person name="Stajich J.E."/>
            <person name="Kennedy P.G."/>
        </authorList>
    </citation>
    <scope>NUCLEOTIDE SEQUENCE</scope>
    <source>
        <strain evidence="3">FC423</strain>
    </source>
</reference>
<evidence type="ECO:0000313" key="4">
    <source>
        <dbReference type="Proteomes" id="UP000823399"/>
    </source>
</evidence>
<protein>
    <recommendedName>
        <fullName evidence="2">DUF6532 domain-containing protein</fullName>
    </recommendedName>
</protein>
<dbReference type="InterPro" id="IPR045341">
    <property type="entry name" value="DUF6532"/>
</dbReference>
<dbReference type="Proteomes" id="UP000823399">
    <property type="component" value="Unassembled WGS sequence"/>
</dbReference>
<feature type="region of interest" description="Disordered" evidence="1">
    <location>
        <begin position="1"/>
        <end position="84"/>
    </location>
</feature>
<evidence type="ECO:0000256" key="1">
    <source>
        <dbReference type="SAM" id="MobiDB-lite"/>
    </source>
</evidence>
<keyword evidence="4" id="KW-1185">Reference proteome</keyword>
<organism evidence="3 4">
    <name type="scientific">Suillus discolor</name>
    <dbReference type="NCBI Taxonomy" id="1912936"/>
    <lineage>
        <taxon>Eukaryota</taxon>
        <taxon>Fungi</taxon>
        <taxon>Dikarya</taxon>
        <taxon>Basidiomycota</taxon>
        <taxon>Agaricomycotina</taxon>
        <taxon>Agaricomycetes</taxon>
        <taxon>Agaricomycetidae</taxon>
        <taxon>Boletales</taxon>
        <taxon>Suillineae</taxon>
        <taxon>Suillaceae</taxon>
        <taxon>Suillus</taxon>
    </lineage>
</organism>
<accession>A0A9P7JTP8</accession>
<proteinExistence type="predicted"/>
<dbReference type="GeneID" id="64703817"/>
<feature type="domain" description="DUF6532" evidence="2">
    <location>
        <begin position="221"/>
        <end position="398"/>
    </location>
</feature>
<gene>
    <name evidence="3" type="ORF">F5147DRAFT_774089</name>
</gene>
<evidence type="ECO:0000259" key="2">
    <source>
        <dbReference type="Pfam" id="PF20149"/>
    </source>
</evidence>
<dbReference type="EMBL" id="JABBWM010000030">
    <property type="protein sequence ID" value="KAG2107645.1"/>
    <property type="molecule type" value="Genomic_DNA"/>
</dbReference>
<dbReference type="Pfam" id="PF20149">
    <property type="entry name" value="DUF6532"/>
    <property type="match status" value="1"/>
</dbReference>
<comment type="caution">
    <text evidence="3">The sequence shown here is derived from an EMBL/GenBank/DDBJ whole genome shotgun (WGS) entry which is preliminary data.</text>
</comment>
<dbReference type="RefSeq" id="XP_041292376.1">
    <property type="nucleotide sequence ID" value="XM_041441558.1"/>
</dbReference>
<feature type="compositionally biased region" description="Polar residues" evidence="1">
    <location>
        <begin position="29"/>
        <end position="46"/>
    </location>
</feature>
<sequence>MEKTKGPTPSKKAAAMRAANLQKAAAPSPATSDGQPVQQAKSTAYKNQVWMAEKSTNRKRAASNNAKSEHIKMPQIVTSDVKSNTKVVSASELFDSDNDIGALSGESDEHGTGDDSDDNLDVSDDDLKSLKADKKKLKEVLDLEQPQFVNCARSKSTGSEFTEDTSDTLVTASNLKLVRMREEDWPLSSWIIYSTSGKVNLTDQQARMQDMLRASITRILEYLVFENAYPDLEHWWKITGDILLTCTDDQPEFEAVRSRLMKDAKYPKGRISHFRNNGLIKGADMKVTDLLKKKMFIYPVNSKDEPIRSKPYQAPAILDTIAEAFFVDDTSVGVKFHEKLVSTVEDRPDERELPVAMVALTGTAVRSVIMQYSSEKYDRDFNCELYSGIYKTLIGILNGIFDTSERKYHVLMHSVYKTVYGSKANVVCNLETDEALMFLDIDAMPELEE</sequence>
<feature type="region of interest" description="Disordered" evidence="1">
    <location>
        <begin position="97"/>
        <end position="125"/>
    </location>
</feature>
<evidence type="ECO:0000313" key="3">
    <source>
        <dbReference type="EMBL" id="KAG2107645.1"/>
    </source>
</evidence>
<dbReference type="OrthoDB" id="2662323at2759"/>
<feature type="compositionally biased region" description="Acidic residues" evidence="1">
    <location>
        <begin position="114"/>
        <end position="124"/>
    </location>
</feature>
<dbReference type="AlphaFoldDB" id="A0A9P7JTP8"/>